<feature type="compositionally biased region" description="Basic and acidic residues" evidence="1">
    <location>
        <begin position="196"/>
        <end position="206"/>
    </location>
</feature>
<protein>
    <submittedName>
        <fullName evidence="3">Uncharacterized protein LOC101854102</fullName>
    </submittedName>
</protein>
<dbReference type="Proteomes" id="UP000694888">
    <property type="component" value="Unplaced"/>
</dbReference>
<dbReference type="InterPro" id="IPR038794">
    <property type="entry name" value="LIAT1"/>
</dbReference>
<proteinExistence type="predicted"/>
<evidence type="ECO:0000313" key="2">
    <source>
        <dbReference type="Proteomes" id="UP000694888"/>
    </source>
</evidence>
<evidence type="ECO:0000256" key="1">
    <source>
        <dbReference type="SAM" id="MobiDB-lite"/>
    </source>
</evidence>
<feature type="region of interest" description="Disordered" evidence="1">
    <location>
        <begin position="134"/>
        <end position="206"/>
    </location>
</feature>
<feature type="compositionally biased region" description="Polar residues" evidence="1">
    <location>
        <begin position="7"/>
        <end position="21"/>
    </location>
</feature>
<dbReference type="RefSeq" id="XP_005102662.1">
    <property type="nucleotide sequence ID" value="XM_005102605.3"/>
</dbReference>
<name>A0ABM0JVR5_APLCA</name>
<feature type="compositionally biased region" description="Basic residues" evidence="1">
    <location>
        <begin position="33"/>
        <end position="45"/>
    </location>
</feature>
<dbReference type="PANTHER" id="PTHR36474:SF1">
    <property type="entry name" value="PROTEIN LIAT1"/>
    <property type="match status" value="1"/>
</dbReference>
<reference evidence="3" key="1">
    <citation type="submission" date="2025-08" db="UniProtKB">
        <authorList>
            <consortium name="RefSeq"/>
        </authorList>
    </citation>
    <scope>IDENTIFICATION</scope>
</reference>
<sequence length="317" mass="34277">MEPLNSGKLSSRSNKSGSNKIIPSGSVMDPKAKKSKKKKKNRKNSGKPESDVQESSAKLTSDEERGALEVEGVKALDDTEPEETPNPSTTTKLPSLTNVKAAKNRNSPRGEHPSKLLYRPDQAVVNTLAQRISSLNLKHQKQNNNSSSRLTNGRLRQNNAAGGGKMSNGNGKSSRPAKDKTTKSAPAGVKMTATDRSSHSLPKEESSGGVAIDLVASAVINESLRWDNVLEDSEEERERIKVYKINRRKRYLAAAQAKGLGWALNYSVNSAFQISDDLVYDSVSRAGGNAFTTDYSPIRGLRASQGHALVGQTMVEC</sequence>
<feature type="compositionally biased region" description="Polar residues" evidence="1">
    <location>
        <begin position="134"/>
        <end position="157"/>
    </location>
</feature>
<evidence type="ECO:0000313" key="3">
    <source>
        <dbReference type="RefSeq" id="XP_005102662.1"/>
    </source>
</evidence>
<gene>
    <name evidence="3" type="primary">LOC101854102</name>
</gene>
<feature type="region of interest" description="Disordered" evidence="1">
    <location>
        <begin position="1"/>
        <end position="120"/>
    </location>
</feature>
<organism evidence="2 3">
    <name type="scientific">Aplysia californica</name>
    <name type="common">California sea hare</name>
    <dbReference type="NCBI Taxonomy" id="6500"/>
    <lineage>
        <taxon>Eukaryota</taxon>
        <taxon>Metazoa</taxon>
        <taxon>Spiralia</taxon>
        <taxon>Lophotrochozoa</taxon>
        <taxon>Mollusca</taxon>
        <taxon>Gastropoda</taxon>
        <taxon>Heterobranchia</taxon>
        <taxon>Euthyneura</taxon>
        <taxon>Tectipleura</taxon>
        <taxon>Aplysiida</taxon>
        <taxon>Aplysioidea</taxon>
        <taxon>Aplysiidae</taxon>
        <taxon>Aplysia</taxon>
    </lineage>
</organism>
<accession>A0ABM0JVR5</accession>
<keyword evidence="2" id="KW-1185">Reference proteome</keyword>
<dbReference type="PANTHER" id="PTHR36474">
    <property type="entry name" value="PROTEIN LIAT1"/>
    <property type="match status" value="1"/>
</dbReference>
<dbReference type="GeneID" id="101854102"/>
<feature type="compositionally biased region" description="Basic and acidic residues" evidence="1">
    <location>
        <begin position="60"/>
        <end position="77"/>
    </location>
</feature>